<proteinExistence type="predicted"/>
<sequence>EPGSTVRKGAVTAMFSSQHLNPSTACSVGAEARILMVTVSQL</sequence>
<protein>
    <submittedName>
        <fullName evidence="1">Uncharacterized protein</fullName>
    </submittedName>
</protein>
<gene>
    <name evidence="1" type="ORF">AVDCRST_MAG93-1544</name>
</gene>
<name>A0A6J4IC84_9CHLR</name>
<organism evidence="1">
    <name type="scientific">uncultured Chloroflexia bacterium</name>
    <dbReference type="NCBI Taxonomy" id="1672391"/>
    <lineage>
        <taxon>Bacteria</taxon>
        <taxon>Bacillati</taxon>
        <taxon>Chloroflexota</taxon>
        <taxon>Chloroflexia</taxon>
        <taxon>environmental samples</taxon>
    </lineage>
</organism>
<dbReference type="AlphaFoldDB" id="A0A6J4IC84"/>
<accession>A0A6J4IC84</accession>
<reference evidence="1" key="1">
    <citation type="submission" date="2020-02" db="EMBL/GenBank/DDBJ databases">
        <authorList>
            <person name="Meier V. D."/>
        </authorList>
    </citation>
    <scope>NUCLEOTIDE SEQUENCE</scope>
    <source>
        <strain evidence="1">AVDCRST_MAG93</strain>
    </source>
</reference>
<evidence type="ECO:0000313" key="1">
    <source>
        <dbReference type="EMBL" id="CAA9246190.1"/>
    </source>
</evidence>
<feature type="non-terminal residue" evidence="1">
    <location>
        <position position="1"/>
    </location>
</feature>
<dbReference type="EMBL" id="CADCTR010000521">
    <property type="protein sequence ID" value="CAA9246190.1"/>
    <property type="molecule type" value="Genomic_DNA"/>
</dbReference>